<feature type="transmembrane region" description="Helical" evidence="1">
    <location>
        <begin position="97"/>
        <end position="117"/>
    </location>
</feature>
<dbReference type="Proteomes" id="UP000239007">
    <property type="component" value="Unassembled WGS sequence"/>
</dbReference>
<evidence type="ECO:0000256" key="1">
    <source>
        <dbReference type="SAM" id="Phobius"/>
    </source>
</evidence>
<evidence type="ECO:0000313" key="2">
    <source>
        <dbReference type="EMBL" id="PQJ54250.1"/>
    </source>
</evidence>
<evidence type="ECO:0000313" key="3">
    <source>
        <dbReference type="Proteomes" id="UP000239007"/>
    </source>
</evidence>
<accession>A0A2S7UYC3</accession>
<name>A0A2S7UYC3_9GAMM</name>
<dbReference type="EMBL" id="MSCH01000003">
    <property type="protein sequence ID" value="PQJ54250.1"/>
    <property type="molecule type" value="Genomic_DNA"/>
</dbReference>
<feature type="transmembrane region" description="Helical" evidence="1">
    <location>
        <begin position="73"/>
        <end position="91"/>
    </location>
</feature>
<dbReference type="AlphaFoldDB" id="A0A2S7UYC3"/>
<comment type="caution">
    <text evidence="2">The sequence shown here is derived from an EMBL/GenBank/DDBJ whole genome shotgun (WGS) entry which is preliminary data.</text>
</comment>
<keyword evidence="3" id="KW-1185">Reference proteome</keyword>
<keyword evidence="1" id="KW-1133">Transmembrane helix</keyword>
<gene>
    <name evidence="2" type="ORF">BTO11_11690</name>
</gene>
<reference evidence="2 3" key="1">
    <citation type="submission" date="2016-12" db="EMBL/GenBank/DDBJ databases">
        <title>Diversity of luminous bacteria.</title>
        <authorList>
            <person name="Yoshizawa S."/>
            <person name="Kogure K."/>
        </authorList>
    </citation>
    <scope>NUCLEOTIDE SEQUENCE [LARGE SCALE GENOMIC DNA]</scope>
    <source>
        <strain evidence="2 3">SA4-48</strain>
    </source>
</reference>
<dbReference type="RefSeq" id="WP_219846467.1">
    <property type="nucleotide sequence ID" value="NZ_BMYG01000006.1"/>
</dbReference>
<feature type="transmembrane region" description="Helical" evidence="1">
    <location>
        <begin position="48"/>
        <end position="66"/>
    </location>
</feature>
<feature type="transmembrane region" description="Helical" evidence="1">
    <location>
        <begin position="7"/>
        <end position="28"/>
    </location>
</feature>
<keyword evidence="1" id="KW-0812">Transmembrane</keyword>
<dbReference type="Pfam" id="PF13781">
    <property type="entry name" value="DoxX_3"/>
    <property type="match status" value="1"/>
</dbReference>
<dbReference type="InterPro" id="IPR025695">
    <property type="entry name" value="DoxX-like"/>
</dbReference>
<proteinExistence type="predicted"/>
<organism evidence="2 3">
    <name type="scientific">Psychrosphaera saromensis</name>
    <dbReference type="NCBI Taxonomy" id="716813"/>
    <lineage>
        <taxon>Bacteria</taxon>
        <taxon>Pseudomonadati</taxon>
        <taxon>Pseudomonadota</taxon>
        <taxon>Gammaproteobacteria</taxon>
        <taxon>Alteromonadales</taxon>
        <taxon>Pseudoalteromonadaceae</taxon>
        <taxon>Psychrosphaera</taxon>
    </lineage>
</organism>
<keyword evidence="1" id="KW-0472">Membrane</keyword>
<protein>
    <submittedName>
        <fullName evidence="2">NAD-dependent dehydratase</fullName>
    </submittedName>
</protein>
<sequence>MNSRLYLVARLSLSFLWLFTGITSQFFSKQIGYDVLANIGITDSFADLIILSGSLLDMFIGVWLLIGKKLKLCYLIQLVTIISYSLLLTIIEPEFWLHPFGPLTKNIPLLVMIYYLYSKE</sequence>